<dbReference type="InterPro" id="IPR059226">
    <property type="entry name" value="Choice_anch_Q_dom"/>
</dbReference>
<protein>
    <submittedName>
        <fullName evidence="7">Choice-of-anchor Q domain-containing protein</fullName>
    </submittedName>
</protein>
<comment type="caution">
    <text evidence="7">The sequence shown here is derived from an EMBL/GenBank/DDBJ whole genome shotgun (WGS) entry which is preliminary data.</text>
</comment>
<evidence type="ECO:0000259" key="6">
    <source>
        <dbReference type="Pfam" id="PF03160"/>
    </source>
</evidence>
<dbReference type="Gene3D" id="2.60.40.2030">
    <property type="match status" value="1"/>
</dbReference>
<feature type="domain" description="Calx-beta" evidence="6">
    <location>
        <begin position="599"/>
        <end position="708"/>
    </location>
</feature>
<feature type="transmembrane region" description="Helical" evidence="5">
    <location>
        <begin position="748"/>
        <end position="767"/>
    </location>
</feature>
<organism evidence="7 8">
    <name type="scientific">Leucobacter albus</name>
    <dbReference type="NCBI Taxonomy" id="272210"/>
    <lineage>
        <taxon>Bacteria</taxon>
        <taxon>Bacillati</taxon>
        <taxon>Actinomycetota</taxon>
        <taxon>Actinomycetes</taxon>
        <taxon>Micrococcales</taxon>
        <taxon>Microbacteriaceae</taxon>
        <taxon>Leucobacter</taxon>
    </lineage>
</organism>
<feature type="region of interest" description="Disordered" evidence="4">
    <location>
        <begin position="632"/>
        <end position="666"/>
    </location>
</feature>
<dbReference type="SUPFAM" id="SSF141072">
    <property type="entry name" value="CalX-like"/>
    <property type="match status" value="1"/>
</dbReference>
<evidence type="ECO:0000256" key="2">
    <source>
        <dbReference type="ARBA" id="ARBA00022737"/>
    </source>
</evidence>
<evidence type="ECO:0000313" key="7">
    <source>
        <dbReference type="EMBL" id="MFD1202444.1"/>
    </source>
</evidence>
<keyword evidence="5" id="KW-1133">Transmembrane helix</keyword>
<dbReference type="NCBIfam" id="NF041518">
    <property type="entry name" value="choice_anch_Q"/>
    <property type="match status" value="1"/>
</dbReference>
<keyword evidence="8" id="KW-1185">Reference proteome</keyword>
<keyword evidence="3" id="KW-0106">Calcium</keyword>
<dbReference type="EMBL" id="JBHTLY010000005">
    <property type="protein sequence ID" value="MFD1202444.1"/>
    <property type="molecule type" value="Genomic_DNA"/>
</dbReference>
<evidence type="ECO:0000313" key="8">
    <source>
        <dbReference type="Proteomes" id="UP001597181"/>
    </source>
</evidence>
<dbReference type="Pfam" id="PF03160">
    <property type="entry name" value="Calx-beta"/>
    <property type="match status" value="1"/>
</dbReference>
<dbReference type="InterPro" id="IPR003644">
    <property type="entry name" value="Calx_beta"/>
</dbReference>
<keyword evidence="1" id="KW-0732">Signal</keyword>
<evidence type="ECO:0000256" key="1">
    <source>
        <dbReference type="ARBA" id="ARBA00022729"/>
    </source>
</evidence>
<feature type="compositionally biased region" description="Gly residues" evidence="4">
    <location>
        <begin position="714"/>
        <end position="739"/>
    </location>
</feature>
<sequence>MATDDGFDPAPGSLRQVLTAVGEESANPAGGAKDFVVQIAPGVGEISLDTDLSVELGEYARSIALVGAADSGASINLEGYSIDYEAGDGVEEVSFADLQISNGLSFAVSEGTTLALSATSVGFVDVEAVILAGEHTAALSNIRGTRVLDTKVIAEPQATPGGGIALTDAVFDDAPVELASQGGKVTVNASTFAGSGDETALEVWGGIHTDVIELFSMTGSRVADSTSSGLYVVGAKQVLLDGNEFVGIEGEFGAAIETIQIDDAATQALVTNSVFADNDMRMAPLQFAGAQKSVAVVGNEFRDNYSEQSGAVYFDAWLAEVADEPLMDERLSQDTFRFAGNTVANTESGSHGSVSLIEWVQHENTRAEFEQNLFSGNSSIASGGDVSADKLGEGREESDEILSFIGNTFDGSTGNPGGGQAVSIGWIDAAHLTFENNTFDLSDGDEAAVGIQDLGSFGQVDVSHNTFSGGGVEVANYDDVEPSAVFVRSTVFDTPTDPFFVDCECSPAIETTDTVVRSESGALPAAALATTQEIALGALGDNGGPLPTKLPAAGSVLLGAALSAPTVAHDQRGVARPAGSGADIGAVESVTGTVALVQSISVVEGEDAVIPVVRSAEAGWGAELPTRVTLTTHDGTAVGGRDYESATPTLDFPAAPGASQPQRSDVIVETKQRSGAQGDRAFTVVLADATNGANLGEPVEITVTITDATENTGPGTGPGGGGDGAGAGPGGAGAGQGALPATGGGAPAAGWLGGLALLLGGAGLVWWRRLKTVAGR</sequence>
<reference evidence="8" key="1">
    <citation type="journal article" date="2019" name="Int. J. Syst. Evol. Microbiol.">
        <title>The Global Catalogue of Microorganisms (GCM) 10K type strain sequencing project: providing services to taxonomists for standard genome sequencing and annotation.</title>
        <authorList>
            <consortium name="The Broad Institute Genomics Platform"/>
            <consortium name="The Broad Institute Genome Sequencing Center for Infectious Disease"/>
            <person name="Wu L."/>
            <person name="Ma J."/>
        </authorList>
    </citation>
    <scope>NUCLEOTIDE SEQUENCE [LARGE SCALE GENOMIC DNA]</scope>
    <source>
        <strain evidence="8">CCUG 50213</strain>
    </source>
</reference>
<feature type="region of interest" description="Disordered" evidence="4">
    <location>
        <begin position="708"/>
        <end position="739"/>
    </location>
</feature>
<gene>
    <name evidence="7" type="ORF">ACFQ3U_11120</name>
</gene>
<proteinExistence type="predicted"/>
<keyword evidence="5" id="KW-0812">Transmembrane</keyword>
<dbReference type="Gene3D" id="2.160.20.10">
    <property type="entry name" value="Single-stranded right-handed beta-helix, Pectin lyase-like"/>
    <property type="match status" value="1"/>
</dbReference>
<dbReference type="InterPro" id="IPR038081">
    <property type="entry name" value="CalX-like_sf"/>
</dbReference>
<evidence type="ECO:0000256" key="4">
    <source>
        <dbReference type="SAM" id="MobiDB-lite"/>
    </source>
</evidence>
<evidence type="ECO:0000256" key="5">
    <source>
        <dbReference type="SAM" id="Phobius"/>
    </source>
</evidence>
<dbReference type="RefSeq" id="WP_343960409.1">
    <property type="nucleotide sequence ID" value="NZ_BAAAKZ010000008.1"/>
</dbReference>
<dbReference type="InterPro" id="IPR012334">
    <property type="entry name" value="Pectin_lyas_fold"/>
</dbReference>
<keyword evidence="5" id="KW-0472">Membrane</keyword>
<dbReference type="InterPro" id="IPR011050">
    <property type="entry name" value="Pectin_lyase_fold/virulence"/>
</dbReference>
<accession>A0ABW3TS25</accession>
<keyword evidence="2" id="KW-0677">Repeat</keyword>
<name>A0ABW3TS25_9MICO</name>
<dbReference type="Proteomes" id="UP001597181">
    <property type="component" value="Unassembled WGS sequence"/>
</dbReference>
<evidence type="ECO:0000256" key="3">
    <source>
        <dbReference type="ARBA" id="ARBA00022837"/>
    </source>
</evidence>
<dbReference type="SUPFAM" id="SSF51126">
    <property type="entry name" value="Pectin lyase-like"/>
    <property type="match status" value="1"/>
</dbReference>